<dbReference type="EMBL" id="JAGKHQ010000003">
    <property type="protein sequence ID" value="KAG7520489.1"/>
    <property type="molecule type" value="Genomic_DNA"/>
</dbReference>
<gene>
    <name evidence="4" type="ORF">JOB18_030306</name>
</gene>
<evidence type="ECO:0000256" key="3">
    <source>
        <dbReference type="ARBA" id="ARBA00023212"/>
    </source>
</evidence>
<evidence type="ECO:0000313" key="5">
    <source>
        <dbReference type="Proteomes" id="UP000693946"/>
    </source>
</evidence>
<proteinExistence type="predicted"/>
<accession>A0AAV6SUK7</accession>
<reference evidence="4 5" key="1">
    <citation type="journal article" date="2021" name="Sci. Rep.">
        <title>Chromosome anchoring in Senegalese sole (Solea senegalensis) reveals sex-associated markers and genome rearrangements in flatfish.</title>
        <authorList>
            <person name="Guerrero-Cozar I."/>
            <person name="Gomez-Garrido J."/>
            <person name="Berbel C."/>
            <person name="Martinez-Blanch J.F."/>
            <person name="Alioto T."/>
            <person name="Claros M.G."/>
            <person name="Gagnaire P.A."/>
            <person name="Manchado M."/>
        </authorList>
    </citation>
    <scope>NUCLEOTIDE SEQUENCE [LARGE SCALE GENOMIC DNA]</scope>
    <source>
        <strain evidence="4">Sse05_10M</strain>
    </source>
</reference>
<dbReference type="PANTHER" id="PTHR24107">
    <property type="entry name" value="YNEIN REGULATORY COMPLEX SUBUNIT 5"/>
    <property type="match status" value="1"/>
</dbReference>
<keyword evidence="5" id="KW-1185">Reference proteome</keyword>
<name>A0AAV6SUK7_SOLSE</name>
<evidence type="ECO:0000313" key="4">
    <source>
        <dbReference type="EMBL" id="KAG7520489.1"/>
    </source>
</evidence>
<dbReference type="Proteomes" id="UP000693946">
    <property type="component" value="Linkage Group LG11"/>
</dbReference>
<protein>
    <submittedName>
        <fullName evidence="4">Dynein regulatory complex subunit 5</fullName>
    </submittedName>
</protein>
<evidence type="ECO:0000256" key="2">
    <source>
        <dbReference type="ARBA" id="ARBA00022490"/>
    </source>
</evidence>
<dbReference type="GO" id="GO:0007018">
    <property type="term" value="P:microtubule-based movement"/>
    <property type="evidence" value="ECO:0007669"/>
    <property type="project" value="TreeGrafter"/>
</dbReference>
<organism evidence="4 5">
    <name type="scientific">Solea senegalensis</name>
    <name type="common">Senegalese sole</name>
    <dbReference type="NCBI Taxonomy" id="28829"/>
    <lineage>
        <taxon>Eukaryota</taxon>
        <taxon>Metazoa</taxon>
        <taxon>Chordata</taxon>
        <taxon>Craniata</taxon>
        <taxon>Vertebrata</taxon>
        <taxon>Euteleostomi</taxon>
        <taxon>Actinopterygii</taxon>
        <taxon>Neopterygii</taxon>
        <taxon>Teleostei</taxon>
        <taxon>Neoteleostei</taxon>
        <taxon>Acanthomorphata</taxon>
        <taxon>Carangaria</taxon>
        <taxon>Pleuronectiformes</taxon>
        <taxon>Pleuronectoidei</taxon>
        <taxon>Soleidae</taxon>
        <taxon>Solea</taxon>
    </lineage>
</organism>
<dbReference type="Pfam" id="PF13516">
    <property type="entry name" value="LRR_6"/>
    <property type="match status" value="4"/>
</dbReference>
<evidence type="ECO:0000256" key="1">
    <source>
        <dbReference type="ARBA" id="ARBA00004245"/>
    </source>
</evidence>
<dbReference type="SMART" id="SM00368">
    <property type="entry name" value="LRR_RI"/>
    <property type="match status" value="4"/>
</dbReference>
<keyword evidence="2" id="KW-0963">Cytoplasm</keyword>
<dbReference type="InterPro" id="IPR052410">
    <property type="entry name" value="DRC5"/>
</dbReference>
<dbReference type="GO" id="GO:0005856">
    <property type="term" value="C:cytoskeleton"/>
    <property type="evidence" value="ECO:0007669"/>
    <property type="project" value="UniProtKB-SubCell"/>
</dbReference>
<comment type="caution">
    <text evidence="4">The sequence shown here is derived from an EMBL/GenBank/DDBJ whole genome shotgun (WGS) entry which is preliminary data.</text>
</comment>
<comment type="subcellular location">
    <subcellularLocation>
        <location evidence="1">Cytoplasm</location>
        <location evidence="1">Cytoskeleton</location>
    </subcellularLocation>
</comment>
<dbReference type="PANTHER" id="PTHR24107:SF27">
    <property type="entry name" value="DYNEIN REGULATORY COMPLEX SUBUNIT 5"/>
    <property type="match status" value="1"/>
</dbReference>
<keyword evidence="3" id="KW-0206">Cytoskeleton</keyword>
<sequence length="400" mass="45289">MDNLEVGTEGSALQDSAAIKLDKDKLKASGKCGEMRSISDPCWTQELMPPLSNLCLQSIVSNFEENPIVEQLRPGEKDFILKHLFTDLPLHMTANLISDGVYWRRCCERQWDLCDVSDYGHSWKRMFFERRLESMIELFIPDASDPEVILDMVQHCRDYIKRLSISQLLLSDNESSADHFDFGILLDKLTSLEELHLIYRVKKCGMNFEWKMLEMSDRDCESLAKAIESCKTLKRLRLQLSNIDDNQCHLLVKYLLDHPSLRELDFSHNLISDGGAKAIAELLTRSKLEILNLFDNDIRDKGAKAIAQALSENSTLLSLNLRLNRVKDEGGQAISEALLKNNTLHHLHLGANKVTGPTAVALSEVLAQNNILRSINLSCNNLGELNEAVVKHPSFRLSLC</sequence>
<dbReference type="AlphaFoldDB" id="A0AAV6SUK7"/>
<dbReference type="InterPro" id="IPR001611">
    <property type="entry name" value="Leu-rich_rpt"/>
</dbReference>